<evidence type="ECO:0000313" key="2">
    <source>
        <dbReference type="Proteomes" id="UP000199615"/>
    </source>
</evidence>
<dbReference type="OrthoDB" id="8250183at2"/>
<keyword evidence="2" id="KW-1185">Reference proteome</keyword>
<dbReference type="Gene3D" id="1.10.10.10">
    <property type="entry name" value="Winged helix-like DNA-binding domain superfamily/Winged helix DNA-binding domain"/>
    <property type="match status" value="1"/>
</dbReference>
<dbReference type="InterPro" id="IPR049277">
    <property type="entry name" value="DUF3860-like"/>
</dbReference>
<organism evidence="1 2">
    <name type="scientific">Rhodopseudomonas pseudopalustris</name>
    <dbReference type="NCBI Taxonomy" id="1513892"/>
    <lineage>
        <taxon>Bacteria</taxon>
        <taxon>Pseudomonadati</taxon>
        <taxon>Pseudomonadota</taxon>
        <taxon>Alphaproteobacteria</taxon>
        <taxon>Hyphomicrobiales</taxon>
        <taxon>Nitrobacteraceae</taxon>
        <taxon>Rhodopseudomonas</taxon>
    </lineage>
</organism>
<dbReference type="EMBL" id="FODT01000003">
    <property type="protein sequence ID" value="SEO48911.1"/>
    <property type="molecule type" value="Genomic_DNA"/>
</dbReference>
<evidence type="ECO:0000313" key="1">
    <source>
        <dbReference type="EMBL" id="SEO48911.1"/>
    </source>
</evidence>
<name>A0A1H8Q4L8_9BRAD</name>
<reference evidence="2" key="1">
    <citation type="submission" date="2016-10" db="EMBL/GenBank/DDBJ databases">
        <authorList>
            <person name="Varghese N."/>
            <person name="Submissions S."/>
        </authorList>
    </citation>
    <scope>NUCLEOTIDE SEQUENCE [LARGE SCALE GENOMIC DNA]</scope>
    <source>
        <strain evidence="2">DSM 123</strain>
    </source>
</reference>
<dbReference type="Pfam" id="PF21441">
    <property type="entry name" value="DUF3860-like"/>
    <property type="match status" value="1"/>
</dbReference>
<accession>A0A1H8Q4L8</accession>
<dbReference type="Proteomes" id="UP000199615">
    <property type="component" value="Unassembled WGS sequence"/>
</dbReference>
<proteinExistence type="predicted"/>
<dbReference type="AlphaFoldDB" id="A0A1H8Q4L8"/>
<sequence length="66" mass="7637">MAVPDDFRLIREIRDAGGRKQVFSPREQRKYEDLVVLGWLKRSPPLETKSAFYQITDRGRSAATRG</sequence>
<protein>
    <submittedName>
        <fullName evidence="1">Uncharacterized protein</fullName>
    </submittedName>
</protein>
<dbReference type="InterPro" id="IPR036388">
    <property type="entry name" value="WH-like_DNA-bd_sf"/>
</dbReference>
<gene>
    <name evidence="1" type="ORF">SAMN05444123_10346</name>
</gene>
<dbReference type="RefSeq" id="WP_011503650.1">
    <property type="nucleotide sequence ID" value="NZ_FODT01000003.1"/>
</dbReference>